<dbReference type="GeneID" id="95538044"/>
<dbReference type="InterPro" id="IPR038277">
    <property type="entry name" value="UreF_sf"/>
</dbReference>
<evidence type="ECO:0000256" key="3">
    <source>
        <dbReference type="HAMAP-Rule" id="MF_01385"/>
    </source>
</evidence>
<evidence type="ECO:0000256" key="2">
    <source>
        <dbReference type="ARBA" id="ARBA00023186"/>
    </source>
</evidence>
<comment type="function">
    <text evidence="3">Required for maturation of urease via the functional incorporation of the urease nickel metallocenter.</text>
</comment>
<evidence type="ECO:0000313" key="5">
    <source>
        <dbReference type="EMBL" id="QEV08710.1"/>
    </source>
</evidence>
<dbReference type="Pfam" id="PF01730">
    <property type="entry name" value="UreF"/>
    <property type="match status" value="1"/>
</dbReference>
<accession>A0ABX6B489</accession>
<feature type="region of interest" description="Disordered" evidence="4">
    <location>
        <begin position="1"/>
        <end position="23"/>
    </location>
</feature>
<keyword evidence="3" id="KW-0963">Cytoplasm</keyword>
<dbReference type="PANTHER" id="PTHR33620:SF1">
    <property type="entry name" value="UREASE ACCESSORY PROTEIN F"/>
    <property type="match status" value="1"/>
</dbReference>
<dbReference type="Gene3D" id="1.10.4190.10">
    <property type="entry name" value="Urease accessory protein UreF"/>
    <property type="match status" value="1"/>
</dbReference>
<comment type="similarity">
    <text evidence="3">Belongs to the UreF family.</text>
</comment>
<keyword evidence="2 3" id="KW-0143">Chaperone</keyword>
<protein>
    <recommendedName>
        <fullName evidence="3">Urease accessory protein UreF</fullName>
    </recommendedName>
</protein>
<proteinExistence type="inferred from homology"/>
<keyword evidence="1 3" id="KW-0996">Nickel insertion</keyword>
<name>A0ABX6B489_9ACTN</name>
<organism evidence="5 6">
    <name type="scientific">Streptomyces prasinus</name>
    <dbReference type="NCBI Taxonomy" id="67345"/>
    <lineage>
        <taxon>Bacteria</taxon>
        <taxon>Bacillati</taxon>
        <taxon>Actinomycetota</taxon>
        <taxon>Actinomycetes</taxon>
        <taxon>Kitasatosporales</taxon>
        <taxon>Streptomycetaceae</taxon>
        <taxon>Streptomyces</taxon>
    </lineage>
</organism>
<dbReference type="HAMAP" id="MF_01385">
    <property type="entry name" value="UreF"/>
    <property type="match status" value="1"/>
</dbReference>
<dbReference type="Proteomes" id="UP000326041">
    <property type="component" value="Chromosome"/>
</dbReference>
<comment type="subcellular location">
    <subcellularLocation>
        <location evidence="3">Cytoplasm</location>
    </subcellularLocation>
</comment>
<sequence>MYRDEGDETAEPGGSARSTRAPETDLGHLLVGLQLTDSAFPSGFYTLSHGLEGFVQEGAVDRDSLPALLHDLLRHGVGPSDATALALAHRAAAAGDWAAVAATDRRLHATKLNREMRQAATRTGRQLLDLAAEVFGGAGIVRYHRTVTARRAPGTQAVAAGVVYAETGVPVRQAVAADLFAFCASFAGAALRLRLTDHRLAQVLLRRTAPVIEETTRRALARGLDDLGATTFAADVMSARHERAEARLFAS</sequence>
<evidence type="ECO:0000256" key="1">
    <source>
        <dbReference type="ARBA" id="ARBA00022988"/>
    </source>
</evidence>
<keyword evidence="6" id="KW-1185">Reference proteome</keyword>
<dbReference type="PIRSF" id="PIRSF009467">
    <property type="entry name" value="Ureas_acces_UreF"/>
    <property type="match status" value="1"/>
</dbReference>
<dbReference type="InterPro" id="IPR002639">
    <property type="entry name" value="UreF"/>
</dbReference>
<dbReference type="EMBL" id="CP023697">
    <property type="protein sequence ID" value="QEV08710.1"/>
    <property type="molecule type" value="Genomic_DNA"/>
</dbReference>
<reference evidence="5 6" key="1">
    <citation type="submission" date="2017-09" db="EMBL/GenBank/DDBJ databases">
        <authorList>
            <person name="Lee N."/>
            <person name="Cho B.-K."/>
        </authorList>
    </citation>
    <scope>NUCLEOTIDE SEQUENCE [LARGE SCALE GENOMIC DNA]</scope>
    <source>
        <strain evidence="5 6">ATCC 13879</strain>
    </source>
</reference>
<dbReference type="RefSeq" id="WP_055605282.1">
    <property type="nucleotide sequence ID" value="NZ_CP023697.1"/>
</dbReference>
<evidence type="ECO:0000313" key="6">
    <source>
        <dbReference type="Proteomes" id="UP000326041"/>
    </source>
</evidence>
<gene>
    <name evidence="3" type="primary">ureF</name>
    <name evidence="5" type="ORF">CP972_26465</name>
</gene>
<evidence type="ECO:0000256" key="4">
    <source>
        <dbReference type="SAM" id="MobiDB-lite"/>
    </source>
</evidence>
<feature type="compositionally biased region" description="Acidic residues" evidence="4">
    <location>
        <begin position="1"/>
        <end position="10"/>
    </location>
</feature>
<comment type="subunit">
    <text evidence="3">UreD, UreF and UreG form a complex that acts as a GTP-hydrolysis-dependent molecular chaperone, activating the urease apoprotein by helping to assemble the nickel containing metallocenter of UreC. The UreE protein probably delivers the nickel.</text>
</comment>
<dbReference type="PANTHER" id="PTHR33620">
    <property type="entry name" value="UREASE ACCESSORY PROTEIN F"/>
    <property type="match status" value="1"/>
</dbReference>